<dbReference type="EMBL" id="SRLH01000005">
    <property type="protein sequence ID" value="TGD57516.1"/>
    <property type="molecule type" value="Genomic_DNA"/>
</dbReference>
<accession>A0A4Z0L5J4</accession>
<dbReference type="InterPro" id="IPR027417">
    <property type="entry name" value="P-loop_NTPase"/>
</dbReference>
<evidence type="ECO:0000259" key="1">
    <source>
        <dbReference type="SMART" id="SM00382"/>
    </source>
</evidence>
<evidence type="ECO:0000313" key="3">
    <source>
        <dbReference type="Proteomes" id="UP000297407"/>
    </source>
</evidence>
<name>A0A4Z0L5J4_9FLAO</name>
<dbReference type="PANTHER" id="PTHR43581:SF4">
    <property type="entry name" value="ATP_GTP PHOSPHATASE"/>
    <property type="match status" value="1"/>
</dbReference>
<dbReference type="Pfam" id="PF13304">
    <property type="entry name" value="AAA_21"/>
    <property type="match status" value="1"/>
</dbReference>
<dbReference type="GO" id="GO:0016887">
    <property type="term" value="F:ATP hydrolysis activity"/>
    <property type="evidence" value="ECO:0007669"/>
    <property type="project" value="InterPro"/>
</dbReference>
<dbReference type="RefSeq" id="WP_135526507.1">
    <property type="nucleotide sequence ID" value="NZ_SRLH01000005.1"/>
</dbReference>
<proteinExistence type="predicted"/>
<protein>
    <recommendedName>
        <fullName evidence="1">AAA+ ATPase domain-containing protein</fullName>
    </recommendedName>
</protein>
<organism evidence="2 3">
    <name type="scientific">Flavobacterium humi</name>
    <dbReference type="NCBI Taxonomy" id="2562683"/>
    <lineage>
        <taxon>Bacteria</taxon>
        <taxon>Pseudomonadati</taxon>
        <taxon>Bacteroidota</taxon>
        <taxon>Flavobacteriia</taxon>
        <taxon>Flavobacteriales</taxon>
        <taxon>Flavobacteriaceae</taxon>
        <taxon>Flavobacterium</taxon>
    </lineage>
</organism>
<dbReference type="InterPro" id="IPR003593">
    <property type="entry name" value="AAA+_ATPase"/>
</dbReference>
<sequence length="550" mass="63219">MFIKVIKWANNQIPNHYQDSVFYLEEDNWNDYSYYTYFHLHLSSKYTEDGESKLIGGVKILKKEQEINKGYLHSSDEFDTLNSEYCSLGQSLDYYDRLAHIDKPLQDQLLSSINDIIFRPDIVDEFRDVEAFNISLMRHFDFNDDIFKLAPILISREFDALPDNKDLKFKFKTKEMTDFIEFDFDSPKYPDEDGFDQFLPNRIAVIIGKNGSGKTTLLSKISRIVFASASDRDYLKAVATIEPKGLGFPRIISLSYSAFDAFQVPGIRLKEKEQISKDIQRGIGRYIYCGVRDITKELEKSIETIIPEENGLLRMEDILNDKHADNFLKPINSLKKEFIEALKIIFSDSEKSTMLLRVIQILSEESSLHFIRVISHPIQENELIKIFSELSTGHKFVLHSLANIIKHIENRSLILFDEPETHLHPPLLAVLMKSMRYILNNKNSFMILSTHSPVVLQETLSKHVFIVRREGNMINVLNPEIQTFGENIGIITSHIFGLSSDLTDYHAELDSVISGSTAKNSKEGLEKIEALFGGQLSFQARAYVLSQLNN</sequence>
<dbReference type="AlphaFoldDB" id="A0A4Z0L5J4"/>
<dbReference type="InterPro" id="IPR003959">
    <property type="entry name" value="ATPase_AAA_core"/>
</dbReference>
<dbReference type="SMART" id="SM00382">
    <property type="entry name" value="AAA"/>
    <property type="match status" value="1"/>
</dbReference>
<dbReference type="GO" id="GO:0005524">
    <property type="term" value="F:ATP binding"/>
    <property type="evidence" value="ECO:0007669"/>
    <property type="project" value="InterPro"/>
</dbReference>
<feature type="domain" description="AAA+ ATPase" evidence="1">
    <location>
        <begin position="200"/>
        <end position="470"/>
    </location>
</feature>
<reference evidence="2 3" key="1">
    <citation type="submission" date="2019-04" db="EMBL/GenBank/DDBJ databases">
        <title>Flavobacterium sp. strain DS2-A Genome sequencing and assembly.</title>
        <authorList>
            <person name="Kim I."/>
        </authorList>
    </citation>
    <scope>NUCLEOTIDE SEQUENCE [LARGE SCALE GENOMIC DNA]</scope>
    <source>
        <strain evidence="2 3">DS2-A</strain>
    </source>
</reference>
<evidence type="ECO:0000313" key="2">
    <source>
        <dbReference type="EMBL" id="TGD57516.1"/>
    </source>
</evidence>
<dbReference type="SUPFAM" id="SSF52540">
    <property type="entry name" value="P-loop containing nucleoside triphosphate hydrolases"/>
    <property type="match status" value="1"/>
</dbReference>
<dbReference type="InterPro" id="IPR051396">
    <property type="entry name" value="Bact_Antivir_Def_Nuclease"/>
</dbReference>
<dbReference type="PANTHER" id="PTHR43581">
    <property type="entry name" value="ATP/GTP PHOSPHATASE"/>
    <property type="match status" value="1"/>
</dbReference>
<gene>
    <name evidence="2" type="ORF">E4635_09995</name>
</gene>
<comment type="caution">
    <text evidence="2">The sequence shown here is derived from an EMBL/GenBank/DDBJ whole genome shotgun (WGS) entry which is preliminary data.</text>
</comment>
<keyword evidence="3" id="KW-1185">Reference proteome</keyword>
<dbReference type="Proteomes" id="UP000297407">
    <property type="component" value="Unassembled WGS sequence"/>
</dbReference>
<dbReference type="OrthoDB" id="9815944at2"/>
<dbReference type="Gene3D" id="3.40.50.300">
    <property type="entry name" value="P-loop containing nucleotide triphosphate hydrolases"/>
    <property type="match status" value="1"/>
</dbReference>